<dbReference type="EMBL" id="BARW01030607">
    <property type="protein sequence ID" value="GAJ07782.1"/>
    <property type="molecule type" value="Genomic_DNA"/>
</dbReference>
<proteinExistence type="predicted"/>
<reference evidence="1" key="1">
    <citation type="journal article" date="2014" name="Front. Microbiol.">
        <title>High frequency of phylogenetically diverse reductive dehalogenase-homologous genes in deep subseafloor sedimentary metagenomes.</title>
        <authorList>
            <person name="Kawai M."/>
            <person name="Futagami T."/>
            <person name="Toyoda A."/>
            <person name="Takaki Y."/>
            <person name="Nishi S."/>
            <person name="Hori S."/>
            <person name="Arai W."/>
            <person name="Tsubouchi T."/>
            <person name="Morono Y."/>
            <person name="Uchiyama I."/>
            <person name="Ito T."/>
            <person name="Fujiyama A."/>
            <person name="Inagaki F."/>
            <person name="Takami H."/>
        </authorList>
    </citation>
    <scope>NUCLEOTIDE SEQUENCE</scope>
    <source>
        <strain evidence="1">Expedition CK06-06</strain>
    </source>
</reference>
<sequence>ASIPIDCALKYSDSISTVPDPTKGSKTFGCFLGLDRSITDLTHCAENPAE</sequence>
<name>X1UVZ9_9ZZZZ</name>
<comment type="caution">
    <text evidence="1">The sequence shown here is derived from an EMBL/GenBank/DDBJ whole genome shotgun (WGS) entry which is preliminary data.</text>
</comment>
<feature type="non-terminal residue" evidence="1">
    <location>
        <position position="1"/>
    </location>
</feature>
<dbReference type="AlphaFoldDB" id="X1UVZ9"/>
<protein>
    <submittedName>
        <fullName evidence="1">Uncharacterized protein</fullName>
    </submittedName>
</protein>
<gene>
    <name evidence="1" type="ORF">S12H4_48894</name>
</gene>
<accession>X1UVZ9</accession>
<organism evidence="1">
    <name type="scientific">marine sediment metagenome</name>
    <dbReference type="NCBI Taxonomy" id="412755"/>
    <lineage>
        <taxon>unclassified sequences</taxon>
        <taxon>metagenomes</taxon>
        <taxon>ecological metagenomes</taxon>
    </lineage>
</organism>
<evidence type="ECO:0000313" key="1">
    <source>
        <dbReference type="EMBL" id="GAJ07782.1"/>
    </source>
</evidence>